<feature type="chain" id="PRO_5012884104" evidence="1">
    <location>
        <begin position="22"/>
        <end position="398"/>
    </location>
</feature>
<gene>
    <name evidence="2" type="ORF">SAMN04488028_10557</name>
</gene>
<organism evidence="2 3">
    <name type="scientific">Reichenbachiella agariperforans</name>
    <dbReference type="NCBI Taxonomy" id="156994"/>
    <lineage>
        <taxon>Bacteria</taxon>
        <taxon>Pseudomonadati</taxon>
        <taxon>Bacteroidota</taxon>
        <taxon>Cytophagia</taxon>
        <taxon>Cytophagales</taxon>
        <taxon>Reichenbachiellaceae</taxon>
        <taxon>Reichenbachiella</taxon>
    </lineage>
</organism>
<dbReference type="SUPFAM" id="SSF48452">
    <property type="entry name" value="TPR-like"/>
    <property type="match status" value="2"/>
</dbReference>
<dbReference type="Pfam" id="PF13414">
    <property type="entry name" value="TPR_11"/>
    <property type="match status" value="1"/>
</dbReference>
<protein>
    <submittedName>
        <fullName evidence="2">Flp pilus assembly protein TadD, contains TPR repeats</fullName>
    </submittedName>
</protein>
<dbReference type="InterPro" id="IPR019734">
    <property type="entry name" value="TPR_rpt"/>
</dbReference>
<name>A0A1M6SKT6_REIAG</name>
<dbReference type="Gene3D" id="1.25.40.10">
    <property type="entry name" value="Tetratricopeptide repeat domain"/>
    <property type="match status" value="3"/>
</dbReference>
<evidence type="ECO:0000256" key="1">
    <source>
        <dbReference type="SAM" id="SignalP"/>
    </source>
</evidence>
<evidence type="ECO:0000313" key="2">
    <source>
        <dbReference type="EMBL" id="SHK45351.1"/>
    </source>
</evidence>
<dbReference type="STRING" id="156994.SAMN04488028_10557"/>
<keyword evidence="1" id="KW-0732">Signal</keyword>
<accession>A0A1M6SKT6</accession>
<evidence type="ECO:0000313" key="3">
    <source>
        <dbReference type="Proteomes" id="UP000184474"/>
    </source>
</evidence>
<dbReference type="PANTHER" id="PTHR12558">
    <property type="entry name" value="CELL DIVISION CYCLE 16,23,27"/>
    <property type="match status" value="1"/>
</dbReference>
<dbReference type="AlphaFoldDB" id="A0A1M6SKT6"/>
<keyword evidence="3" id="KW-1185">Reference proteome</keyword>
<dbReference type="Pfam" id="PF13432">
    <property type="entry name" value="TPR_16"/>
    <property type="match status" value="1"/>
</dbReference>
<sequence>MNTKRILVLAIAIMMSTISFAQKGSVTKADSYLTKGELVSAKAEIDVAITIEKNAGKSKTWFTRGKIYQAIATSEDESNKSIDKEALAKAVEAYNKTLSMEKENSSYYLIATTNLDQMWGNFLNAGGTAYGEENYDLALNQFEKALEVKSEDSTTLFYAGVAAQQGGKVEKTLAYYYKMIELDIANEDIYSSVIFYERQSENSEKALEVTRAAQEKFPTDSRFGQEEISLLLSMDKLDEAEAQLLKAIEEDPNNINLHLNLGVLYDNLGSAQASEDKQTEADASFEKAKESYLNAIKIDPDNYIANFNAGVIYVNMAKGYYDEVRDMDLKSYDKYGPAKIKKADAILKQGLPYMEKAISIKPDDIDGLKALQQMYTQLKMMDKAEAVLDKVDALEAAQ</sequence>
<dbReference type="RefSeq" id="WP_139281012.1">
    <property type="nucleotide sequence ID" value="NZ_FRAA01000005.1"/>
</dbReference>
<proteinExistence type="predicted"/>
<dbReference type="SMART" id="SM00028">
    <property type="entry name" value="TPR"/>
    <property type="match status" value="5"/>
</dbReference>
<dbReference type="PANTHER" id="PTHR12558:SF13">
    <property type="entry name" value="CELL DIVISION CYCLE PROTEIN 27 HOMOLOG"/>
    <property type="match status" value="1"/>
</dbReference>
<dbReference type="Pfam" id="PF13181">
    <property type="entry name" value="TPR_8"/>
    <property type="match status" value="1"/>
</dbReference>
<dbReference type="Proteomes" id="UP000184474">
    <property type="component" value="Unassembled WGS sequence"/>
</dbReference>
<feature type="signal peptide" evidence="1">
    <location>
        <begin position="1"/>
        <end position="21"/>
    </location>
</feature>
<dbReference type="InterPro" id="IPR011990">
    <property type="entry name" value="TPR-like_helical_dom_sf"/>
</dbReference>
<dbReference type="EMBL" id="FRAA01000005">
    <property type="protein sequence ID" value="SHK45351.1"/>
    <property type="molecule type" value="Genomic_DNA"/>
</dbReference>
<reference evidence="3" key="1">
    <citation type="submission" date="2016-11" db="EMBL/GenBank/DDBJ databases">
        <authorList>
            <person name="Varghese N."/>
            <person name="Submissions S."/>
        </authorList>
    </citation>
    <scope>NUCLEOTIDE SEQUENCE [LARGE SCALE GENOMIC DNA]</scope>
    <source>
        <strain evidence="3">DSM 26134</strain>
    </source>
</reference>